<comment type="caution">
    <text evidence="4">The sequence shown here is derived from an EMBL/GenBank/DDBJ whole genome shotgun (WGS) entry which is preliminary data.</text>
</comment>
<dbReference type="InterPro" id="IPR053251">
    <property type="entry name" value="N-glycanase"/>
</dbReference>
<evidence type="ECO:0000259" key="3">
    <source>
        <dbReference type="SMART" id="SM01290"/>
    </source>
</evidence>
<keyword evidence="5" id="KW-1185">Reference proteome</keyword>
<evidence type="ECO:0000256" key="1">
    <source>
        <dbReference type="ARBA" id="ARBA00023157"/>
    </source>
</evidence>
<gene>
    <name evidence="4" type="ORF">CCMP2556_LOCUS8382</name>
</gene>
<keyword evidence="1" id="KW-1015">Disulfide bond</keyword>
<dbReference type="SMART" id="SM01290">
    <property type="entry name" value="N-glycanase_N"/>
    <property type="match status" value="1"/>
</dbReference>
<dbReference type="Gene3D" id="2.60.120.230">
    <property type="match status" value="1"/>
</dbReference>
<dbReference type="SUPFAM" id="SSF49742">
    <property type="entry name" value="PHM/PNGase F"/>
    <property type="match status" value="1"/>
</dbReference>
<dbReference type="CDD" id="cd00538">
    <property type="entry name" value="PA"/>
    <property type="match status" value="1"/>
</dbReference>
<dbReference type="InterPro" id="IPR014784">
    <property type="entry name" value="Cu2_ascorb_mOase-like_C"/>
</dbReference>
<dbReference type="InterPro" id="IPR046450">
    <property type="entry name" value="PA_dom_sf"/>
</dbReference>
<dbReference type="InterPro" id="IPR003137">
    <property type="entry name" value="PA_domain"/>
</dbReference>
<dbReference type="PANTHER" id="PTHR39319:SF1">
    <property type="entry name" value="SI:DKEY-256H2.1"/>
    <property type="match status" value="1"/>
</dbReference>
<dbReference type="Gene3D" id="3.50.30.30">
    <property type="match status" value="1"/>
</dbReference>
<name>A0ABP0IVW4_9DINO</name>
<evidence type="ECO:0000313" key="5">
    <source>
        <dbReference type="Proteomes" id="UP001642484"/>
    </source>
</evidence>
<reference evidence="4 5" key="1">
    <citation type="submission" date="2024-02" db="EMBL/GenBank/DDBJ databases">
        <authorList>
            <person name="Chen Y."/>
            <person name="Shah S."/>
            <person name="Dougan E. K."/>
            <person name="Thang M."/>
            <person name="Chan C."/>
        </authorList>
    </citation>
    <scope>NUCLEOTIDE SEQUENCE [LARGE SCALE GENOMIC DNA]</scope>
</reference>
<protein>
    <recommendedName>
        <fullName evidence="3">Peptide-N-glycosidase F N-terminal domain-containing protein</fullName>
    </recommendedName>
</protein>
<dbReference type="PANTHER" id="PTHR39319">
    <property type="entry name" value="SI:DKEY-256H2.1"/>
    <property type="match status" value="1"/>
</dbReference>
<feature type="domain" description="Peptide-N-glycosidase F N-terminal" evidence="3">
    <location>
        <begin position="1302"/>
        <end position="1434"/>
    </location>
</feature>
<feature type="region of interest" description="Disordered" evidence="2">
    <location>
        <begin position="306"/>
        <end position="344"/>
    </location>
</feature>
<sequence length="1637" mass="181350">MAEDGQGAFPSQYDESGMTSFDRVEAELRGEQLKLICDLSIGSRVEVVCNVGHDVAYAKGQVSRQTDIEYGRLQFFLDDKLMFDPLSFNDFPAIMASPTKEVLVRVEVPAVDGYYSFGGPSDTARSPRRVVIKLYDYIFNEVMRREKLQSELASRTGNFFLLLMQQVHKKLRPGRPLPKTEEELESVSLLEYLEKSGGYRNQRSLGLVQWIVAHGCGRSKRHGWVSRPLGSASNGCRTGKLRQWRLVRRLPDQSTRGASGHHVSRENNGYHFYEPAFLAPHSSCLDGDDSGVSQRFGGALEQEARFQETGYSKDSDRDRVRESTISKEEAQIPSTAKGPSGRGAAAVTYGEPCMEGQTAETAFEGRDPVRIHEEHHLFGVPAIGECDVEPGDNALFASSKAYLDFQCREAQAKDRKAPAEESKAALCFGSSKAVYGRYDILGSPQKDVVGEVRSKVIGAEINSGPSAATQGVATCGAPIAKRLALSVTSLQLAQLAYTSDALHLCLLGAWTSIMLYRRPLMGIFSAAHGVVQADEVDSAHPRLVPLSRKVANEFVIASVLAPLAVSDLAARFEDKIYSTDASDSRGAITSAPLDPVHVGHLWRACKSKGAYSRLKTPLEMVLLRLGVSEEGIEEDDCSGDLAYGKPSLERPLAFEYDFIEVYAGSARVSEAAMQLGLVVGPPIDISYSGELDLCLPRVLEWITYMLANYQLKSVMVEPVCTSFSLMRRPPLRSKEVPYGFDLGCPQTRVGNQLALRALAILSLCHRLFLPGLLEQPWMGMMRYLAPWVSLEKKADVSVKRCDSCAYGSPHLKSFRMMAVHMDISRLTRRCTRDHDHVIVEGKYTKASEKPSLQRSLRARSLEAGKMGILEGELEVEKEFWSYSGHLGQTKAVVNSSSRAAPRAAPQRERWILTDGGMPCQLPFWHEGHKYETCHPDGWCCLDPDCSRTSGCSKSSEMPLQRARDPVRSSCKLKALGQEFLWDPEGPSGDINLMFFLLQADAPGWEDQDLEPLVELSQSLEFRLVLMSYKSSSEEIQSLMLRTHEQLGRLATAGTAFNMERVRRSFVLATQPAWQISFDSCWLPSVTHAWSKHVSVLRAFSAKDDPIVLERTQTIRGDWALRASDKELSLPLRWAGYLCDENEKVQEEASWPAPLLDLTGAVALVARGTCSHYHKARAAKELGASGVVIFSQNEVPVAMSCAAPDPCKDGLDIPVVMTTRSVGETLLEEMFNSSSGSLVMASLASQSEGPNMVGVLGHSGGLWYNSPIGPSQLADELRGMEYRRQLLQRQEDLAKASSSEVLRVDVFQREPFPGGLAAKWTAQQAKLVREGGFTDLAIELRLECDDHLDDNCPPWDHELNLYLCLATASDEEEGRCHDRRTSLARWVTPYGREAHWFSEAKAGVALLSSEEAMDGLGTLHLHTWQHYTVSLVFWFRRSPDHALLPFRQIALWGASTPFDLGYNPSQRPRSFEVPLATRQVVLSALITGHGWGVDEENCAEFCEHSHHFAINGMGGPLLTKLHPTAGNEDGCKTQVLEGVVPNQYGTWPFGRAGWCPGQQVNWWEVDVTHWLQSETNTITYKALFNGTDYDPEPIQGDSLGFPAEIHVAAVLTFYTDDGSARKQPVNLLLEDSRRLVFP</sequence>
<organism evidence="4 5">
    <name type="scientific">Durusdinium trenchii</name>
    <dbReference type="NCBI Taxonomy" id="1381693"/>
    <lineage>
        <taxon>Eukaryota</taxon>
        <taxon>Sar</taxon>
        <taxon>Alveolata</taxon>
        <taxon>Dinophyceae</taxon>
        <taxon>Suessiales</taxon>
        <taxon>Symbiodiniaceae</taxon>
        <taxon>Durusdinium</taxon>
    </lineage>
</organism>
<accession>A0ABP0IVW4</accession>
<dbReference type="Proteomes" id="UP001642484">
    <property type="component" value="Unassembled WGS sequence"/>
</dbReference>
<feature type="compositionally biased region" description="Basic and acidic residues" evidence="2">
    <location>
        <begin position="306"/>
        <end position="330"/>
    </location>
</feature>
<dbReference type="InterPro" id="IPR015197">
    <property type="entry name" value="PngaseF_C"/>
</dbReference>
<evidence type="ECO:0000313" key="4">
    <source>
        <dbReference type="EMBL" id="CAK9006222.1"/>
    </source>
</evidence>
<dbReference type="Pfam" id="PF09113">
    <property type="entry name" value="N-glycanase_C"/>
    <property type="match status" value="1"/>
</dbReference>
<evidence type="ECO:0000256" key="2">
    <source>
        <dbReference type="SAM" id="MobiDB-lite"/>
    </source>
</evidence>
<proteinExistence type="predicted"/>
<dbReference type="InterPro" id="IPR015196">
    <property type="entry name" value="PngaseF_N"/>
</dbReference>
<dbReference type="SUPFAM" id="SSF52025">
    <property type="entry name" value="PA domain"/>
    <property type="match status" value="1"/>
</dbReference>
<dbReference type="Pfam" id="PF02225">
    <property type="entry name" value="PA"/>
    <property type="match status" value="1"/>
</dbReference>
<dbReference type="InterPro" id="IPR008977">
    <property type="entry name" value="PHM/PNGase_F_dom_sf"/>
</dbReference>
<dbReference type="EMBL" id="CAXAMN010003781">
    <property type="protein sequence ID" value="CAK9006222.1"/>
    <property type="molecule type" value="Genomic_DNA"/>
</dbReference>